<name>A0AAE4R7Q3_9ACTN</name>
<protein>
    <submittedName>
        <fullName evidence="2">Uncharacterized protein</fullName>
    </submittedName>
</protein>
<dbReference type="RefSeq" id="WP_317510397.1">
    <property type="nucleotide sequence ID" value="NZ_JAWLKH010000039.1"/>
</dbReference>
<feature type="region of interest" description="Disordered" evidence="1">
    <location>
        <begin position="36"/>
        <end position="57"/>
    </location>
</feature>
<gene>
    <name evidence="2" type="ORF">R3Q15_22415</name>
</gene>
<dbReference type="EMBL" id="JAWLKH010000039">
    <property type="protein sequence ID" value="MDV6314589.1"/>
    <property type="molecule type" value="Genomic_DNA"/>
</dbReference>
<comment type="caution">
    <text evidence="2">The sequence shown here is derived from an EMBL/GenBank/DDBJ whole genome shotgun (WGS) entry which is preliminary data.</text>
</comment>
<dbReference type="AlphaFoldDB" id="A0AAE4R7Q3"/>
<accession>A0AAE4R7Q3</accession>
<evidence type="ECO:0000313" key="2">
    <source>
        <dbReference type="EMBL" id="MDV6314589.1"/>
    </source>
</evidence>
<feature type="compositionally biased region" description="Basic and acidic residues" evidence="1">
    <location>
        <begin position="48"/>
        <end position="57"/>
    </location>
</feature>
<sequence>MPIDNNTMQQIQHARDALSRVPAGEIDRWFAASGSVPDELPTVTEPETIQRYDMPDD</sequence>
<dbReference type="Proteomes" id="UP001185922">
    <property type="component" value="Unassembled WGS sequence"/>
</dbReference>
<reference evidence="2" key="1">
    <citation type="submission" date="2023-10" db="EMBL/GenBank/DDBJ databases">
        <title>Development of a sustainable strategy for remediation of hydrocarbon-contaminated territories based on the waste exchange concept.</title>
        <authorList>
            <person name="Krivoruchko A."/>
        </authorList>
    </citation>
    <scope>NUCLEOTIDE SEQUENCE</scope>
    <source>
        <strain evidence="2">IEGM 1279</strain>
    </source>
</reference>
<evidence type="ECO:0000313" key="3">
    <source>
        <dbReference type="Proteomes" id="UP001185922"/>
    </source>
</evidence>
<evidence type="ECO:0000256" key="1">
    <source>
        <dbReference type="SAM" id="MobiDB-lite"/>
    </source>
</evidence>
<proteinExistence type="predicted"/>
<organism evidence="2 3">
    <name type="scientific">Gordonia amicalis</name>
    <dbReference type="NCBI Taxonomy" id="89053"/>
    <lineage>
        <taxon>Bacteria</taxon>
        <taxon>Bacillati</taxon>
        <taxon>Actinomycetota</taxon>
        <taxon>Actinomycetes</taxon>
        <taxon>Mycobacteriales</taxon>
        <taxon>Gordoniaceae</taxon>
        <taxon>Gordonia</taxon>
    </lineage>
</organism>